<organism evidence="2">
    <name type="scientific">Ganoderma boninense</name>
    <dbReference type="NCBI Taxonomy" id="34458"/>
    <lineage>
        <taxon>Eukaryota</taxon>
        <taxon>Fungi</taxon>
        <taxon>Dikarya</taxon>
        <taxon>Basidiomycota</taxon>
        <taxon>Agaricomycotina</taxon>
        <taxon>Agaricomycetes</taxon>
        <taxon>Polyporales</taxon>
        <taxon>Polyporaceae</taxon>
        <taxon>Ganoderma</taxon>
    </lineage>
</organism>
<dbReference type="EMBL" id="LR727420">
    <property type="protein sequence ID" value="VWO99132.1"/>
    <property type="molecule type" value="Genomic_DNA"/>
</dbReference>
<gene>
    <name evidence="2" type="primary">W7N2B4</name>
</gene>
<proteinExistence type="predicted"/>
<reference evidence="2" key="1">
    <citation type="submission" date="2019-10" db="EMBL/GenBank/DDBJ databases">
        <authorList>
            <person name="Nor Muhammad N."/>
        </authorList>
    </citation>
    <scope>NUCLEOTIDE SEQUENCE</scope>
</reference>
<sequence>MAVAVVFTPSPCPAALLAWMRVPARDAMQLQTTPREPIGVVAVSRSERTFVDVPEPTIAHGGQGSVGCKENGNADALAFPSPRTPAYPGAL</sequence>
<name>A0A5K1K165_9APHY</name>
<evidence type="ECO:0000313" key="2">
    <source>
        <dbReference type="EMBL" id="VWO99132.1"/>
    </source>
</evidence>
<evidence type="ECO:0000256" key="1">
    <source>
        <dbReference type="SAM" id="MobiDB-lite"/>
    </source>
</evidence>
<dbReference type="AlphaFoldDB" id="A0A5K1K165"/>
<feature type="region of interest" description="Disordered" evidence="1">
    <location>
        <begin position="55"/>
        <end position="91"/>
    </location>
</feature>
<accession>A0A5K1K165</accession>
<protein>
    <submittedName>
        <fullName evidence="2">Efflux pump FUB11 (Fusaric acid biosynthesis protein 11)</fullName>
    </submittedName>
</protein>